<comment type="pathway">
    <text evidence="1">Protein modification; protein glycosylation.</text>
</comment>
<keyword evidence="2" id="KW-0328">Glycosyltransferase</keyword>
<evidence type="ECO:0000256" key="4">
    <source>
        <dbReference type="ARBA" id="ARBA00022737"/>
    </source>
</evidence>
<protein>
    <submittedName>
        <fullName evidence="7">O-linked N-acetylglucosamine transferase, SPINDLY family protein</fullName>
    </submittedName>
</protein>
<comment type="caution">
    <text evidence="7">The sequence shown here is derived from an EMBL/GenBank/DDBJ whole genome shotgun (WGS) entry which is preliminary data.</text>
</comment>
<dbReference type="GO" id="GO:0016757">
    <property type="term" value="F:glycosyltransferase activity"/>
    <property type="evidence" value="ECO:0007669"/>
    <property type="project" value="UniProtKB-KW"/>
</dbReference>
<evidence type="ECO:0000313" key="8">
    <source>
        <dbReference type="Proteomes" id="UP000239589"/>
    </source>
</evidence>
<dbReference type="PANTHER" id="PTHR44835:SF1">
    <property type="entry name" value="PROTEIN O-GLCNAC TRANSFERASE"/>
    <property type="match status" value="1"/>
</dbReference>
<feature type="domain" description="O-GlcNAc transferase C-terminal" evidence="6">
    <location>
        <begin position="340"/>
        <end position="524"/>
    </location>
</feature>
<dbReference type="SUPFAM" id="SSF48452">
    <property type="entry name" value="TPR-like"/>
    <property type="match status" value="2"/>
</dbReference>
<evidence type="ECO:0000256" key="2">
    <source>
        <dbReference type="ARBA" id="ARBA00022676"/>
    </source>
</evidence>
<accession>A0A2S6CVI0</accession>
<dbReference type="PANTHER" id="PTHR44835">
    <property type="entry name" value="UDP-N-ACETYLGLUCOSAMINE--PEPTIDE N-ACETYLGLUCOSAMINYLTRANSFERASE SPINDLY-RELATED"/>
    <property type="match status" value="1"/>
</dbReference>
<sequence length="737" mass="86230">MNNLESLKKQAVRNFQICEYFQAATLYQELINQQPEIKEYHWYLGLSLLLQGKEAEAQTAWMLAVFDGEDAEIEQWTYELIEVLQTEARRQEELKVYKFAWVIRQHLRELNPGDISNILEIINLSLELENLTEDNFHELGIIEILNSEIGEIDQALLFTVLEKTLKLIWFDPWVLDFPKACIAYLDNLQLTHIVMLTATEAAYTGHRFDLAIKYGQLAVEINYPNSAVISEVLSHLATFYYELGDFDQGIEISKQICDLAENTNDFINAYVMLLQGFLRSGGRWDEALPVIEKYESYLRQLIEEQPNLQRTRVYRLLNCTYYLPYIRDTPRENRFLHNQVLQVCQKSIQIYAQEQYNRYSQANARRIKTSKKRLKIGYLSHCLREHSVGWLTRWLYQHHNREKFEIYTYLVTYRSRIQDFLQDWYEENSDHVRKLGRDGIEIAETIHQDEIDILIDLDSMTADISCEAMALKPAPIQVTWLGWDGSGIPTIDYYLADNHVLPEYAQEYYSEKIWRLPNTYLAVDGFEIGVPTLTRKGLEIPNDAVIYFSAQAGYKRNPDNVRLQMKILKEVANSYFLIKDINKDVGVVREFFEQISEEEGVSKERLRFLNKVPSSAIHRANLQIADVVLDTYPYNGATTTMETLWLGVPLVTKVGEQFSARNSYTMMMNAGITEGIAWNDEEYINWGVQLGKDAELRKDIHWKLLKSRQTAPLWNGKQFTRNMENAYEQMWQSYIDS</sequence>
<dbReference type="RefSeq" id="WP_104387398.1">
    <property type="nucleotide sequence ID" value="NZ_PGEM01000053.1"/>
</dbReference>
<gene>
    <name evidence="7" type="ORF">CUN59_08290</name>
</gene>
<dbReference type="Gene3D" id="1.25.40.10">
    <property type="entry name" value="Tetratricopeptide repeat domain"/>
    <property type="match status" value="2"/>
</dbReference>
<evidence type="ECO:0000256" key="5">
    <source>
        <dbReference type="ARBA" id="ARBA00022803"/>
    </source>
</evidence>
<organism evidence="7 8">
    <name type="scientific">Cuspidothrix issatschenkoi CHARLIE-1</name>
    <dbReference type="NCBI Taxonomy" id="2052836"/>
    <lineage>
        <taxon>Bacteria</taxon>
        <taxon>Bacillati</taxon>
        <taxon>Cyanobacteriota</taxon>
        <taxon>Cyanophyceae</taxon>
        <taxon>Nostocales</taxon>
        <taxon>Aphanizomenonaceae</taxon>
        <taxon>Cuspidothrix</taxon>
    </lineage>
</organism>
<dbReference type="InterPro" id="IPR011990">
    <property type="entry name" value="TPR-like_helical_dom_sf"/>
</dbReference>
<feature type="domain" description="O-GlcNAc transferase C-terminal" evidence="6">
    <location>
        <begin position="533"/>
        <end position="723"/>
    </location>
</feature>
<keyword evidence="3 7" id="KW-0808">Transferase</keyword>
<dbReference type="AlphaFoldDB" id="A0A2S6CVI0"/>
<dbReference type="OrthoDB" id="146908at2"/>
<evidence type="ECO:0000256" key="1">
    <source>
        <dbReference type="ARBA" id="ARBA00004922"/>
    </source>
</evidence>
<keyword evidence="5" id="KW-0802">TPR repeat</keyword>
<evidence type="ECO:0000256" key="3">
    <source>
        <dbReference type="ARBA" id="ARBA00022679"/>
    </source>
</evidence>
<name>A0A2S6CVI0_9CYAN</name>
<reference evidence="7 8" key="1">
    <citation type="submission" date="2018-02" db="EMBL/GenBank/DDBJ databases">
        <title>Discovery of a pederin family compound in a non-symbiotic bloom-forming cyanobacterium.</title>
        <authorList>
            <person name="Kust A."/>
            <person name="Mares J."/>
            <person name="Jokela J."/>
            <person name="Urajova P."/>
            <person name="Hajek J."/>
            <person name="Saurav K."/>
            <person name="Voracova K."/>
            <person name="Fewer D.P."/>
            <person name="Haapaniemi E."/>
            <person name="Permi P."/>
            <person name="Rehakova K."/>
            <person name="Sivonen K."/>
            <person name="Hrouzek P."/>
        </authorList>
    </citation>
    <scope>NUCLEOTIDE SEQUENCE [LARGE SCALE GENOMIC DNA]</scope>
    <source>
        <strain evidence="7 8">CHARLIE-1</strain>
    </source>
</reference>
<keyword evidence="8" id="KW-1185">Reference proteome</keyword>
<evidence type="ECO:0000313" key="7">
    <source>
        <dbReference type="EMBL" id="PPJ63784.1"/>
    </source>
</evidence>
<dbReference type="Pfam" id="PF13844">
    <property type="entry name" value="Glyco_transf_41"/>
    <property type="match status" value="2"/>
</dbReference>
<proteinExistence type="predicted"/>
<evidence type="ECO:0000259" key="6">
    <source>
        <dbReference type="Pfam" id="PF13844"/>
    </source>
</evidence>
<dbReference type="Proteomes" id="UP000239589">
    <property type="component" value="Unassembled WGS sequence"/>
</dbReference>
<dbReference type="EMBL" id="PGEM01000053">
    <property type="protein sequence ID" value="PPJ63784.1"/>
    <property type="molecule type" value="Genomic_DNA"/>
</dbReference>
<dbReference type="InterPro" id="IPR029489">
    <property type="entry name" value="OGT/SEC/SPY_C"/>
</dbReference>
<dbReference type="InterPro" id="IPR051939">
    <property type="entry name" value="Glycosyltr_41/O-GlcNAc_trsf"/>
</dbReference>
<dbReference type="Gene3D" id="3.40.50.11380">
    <property type="match status" value="1"/>
</dbReference>
<dbReference type="Gene3D" id="3.40.50.2000">
    <property type="entry name" value="Glycogen Phosphorylase B"/>
    <property type="match status" value="1"/>
</dbReference>
<keyword evidence="4" id="KW-0677">Repeat</keyword>